<evidence type="ECO:0000313" key="1">
    <source>
        <dbReference type="EMBL" id="GMS78207.1"/>
    </source>
</evidence>
<accession>A0AAV5S694</accession>
<gene>
    <name evidence="1" type="ORF">PENTCL1PPCAC_382</name>
</gene>
<proteinExistence type="predicted"/>
<evidence type="ECO:0000313" key="2">
    <source>
        <dbReference type="Proteomes" id="UP001432027"/>
    </source>
</evidence>
<comment type="caution">
    <text evidence="1">The sequence shown here is derived from an EMBL/GenBank/DDBJ whole genome shotgun (WGS) entry which is preliminary data.</text>
</comment>
<name>A0AAV5S694_9BILA</name>
<reference evidence="1" key="1">
    <citation type="submission" date="2023-10" db="EMBL/GenBank/DDBJ databases">
        <title>Genome assembly of Pristionchus species.</title>
        <authorList>
            <person name="Yoshida K."/>
            <person name="Sommer R.J."/>
        </authorList>
    </citation>
    <scope>NUCLEOTIDE SEQUENCE</scope>
    <source>
        <strain evidence="1">RS0144</strain>
    </source>
</reference>
<feature type="non-terminal residue" evidence="1">
    <location>
        <position position="1"/>
    </location>
</feature>
<keyword evidence="2" id="KW-1185">Reference proteome</keyword>
<dbReference type="AlphaFoldDB" id="A0AAV5S694"/>
<dbReference type="EMBL" id="BTSX01000001">
    <property type="protein sequence ID" value="GMS78207.1"/>
    <property type="molecule type" value="Genomic_DNA"/>
</dbReference>
<sequence length="84" mass="9401">SWIEMTMIGFTAFTSVLVRPLMGLVQSLSKKSKIKDRQIPIAQTQPYYIDISSGAKSGDIKSFDGRKIMELTPNDLEYFVSLPA</sequence>
<organism evidence="1 2">
    <name type="scientific">Pristionchus entomophagus</name>
    <dbReference type="NCBI Taxonomy" id="358040"/>
    <lineage>
        <taxon>Eukaryota</taxon>
        <taxon>Metazoa</taxon>
        <taxon>Ecdysozoa</taxon>
        <taxon>Nematoda</taxon>
        <taxon>Chromadorea</taxon>
        <taxon>Rhabditida</taxon>
        <taxon>Rhabditina</taxon>
        <taxon>Diplogasteromorpha</taxon>
        <taxon>Diplogasteroidea</taxon>
        <taxon>Neodiplogasteridae</taxon>
        <taxon>Pristionchus</taxon>
    </lineage>
</organism>
<protein>
    <submittedName>
        <fullName evidence="1">Uncharacterized protein</fullName>
    </submittedName>
</protein>
<dbReference type="Proteomes" id="UP001432027">
    <property type="component" value="Unassembled WGS sequence"/>
</dbReference>